<dbReference type="SUPFAM" id="SSF56112">
    <property type="entry name" value="Protein kinase-like (PK-like)"/>
    <property type="match status" value="1"/>
</dbReference>
<dbReference type="PRINTS" id="PR00109">
    <property type="entry name" value="TYRKINASE"/>
</dbReference>
<feature type="domain" description="Protein kinase" evidence="3">
    <location>
        <begin position="352"/>
        <end position="605"/>
    </location>
</feature>
<keyword evidence="4" id="KW-0418">Kinase</keyword>
<evidence type="ECO:0000259" key="3">
    <source>
        <dbReference type="PROSITE" id="PS50011"/>
    </source>
</evidence>
<keyword evidence="2" id="KW-1133">Transmembrane helix</keyword>
<keyword evidence="5" id="KW-1185">Reference proteome</keyword>
<keyword evidence="4" id="KW-0808">Transferase</keyword>
<dbReference type="GO" id="GO:0005524">
    <property type="term" value="F:ATP binding"/>
    <property type="evidence" value="ECO:0007669"/>
    <property type="project" value="InterPro"/>
</dbReference>
<comment type="caution">
    <text evidence="4">The sequence shown here is derived from an EMBL/GenBank/DDBJ whole genome shotgun (WGS) entry which is preliminary data.</text>
</comment>
<reference evidence="4 5" key="1">
    <citation type="journal article" date="2014" name="Genome Biol. Evol.">
        <title>The secreted proteins of Achlya hypogyna and Thraustotheca clavata identify the ancestral oomycete secretome and reveal gene acquisitions by horizontal gene transfer.</title>
        <authorList>
            <person name="Misner I."/>
            <person name="Blouin N."/>
            <person name="Leonard G."/>
            <person name="Richards T.A."/>
            <person name="Lane C.E."/>
        </authorList>
    </citation>
    <scope>NUCLEOTIDE SEQUENCE [LARGE SCALE GENOMIC DNA]</scope>
    <source>
        <strain evidence="4 5">ATCC 48635</strain>
    </source>
</reference>
<dbReference type="CDD" id="cd13999">
    <property type="entry name" value="STKc_MAP3K-like"/>
    <property type="match status" value="1"/>
</dbReference>
<protein>
    <submittedName>
        <fullName evidence="4">Protein kinase</fullName>
    </submittedName>
</protein>
<gene>
    <name evidence="4" type="ORF">ACHHYP_08830</name>
</gene>
<proteinExistence type="predicted"/>
<evidence type="ECO:0000313" key="4">
    <source>
        <dbReference type="EMBL" id="OQR87475.1"/>
    </source>
</evidence>
<dbReference type="STRING" id="1202772.A0A1V9YP33"/>
<dbReference type="GO" id="GO:0004674">
    <property type="term" value="F:protein serine/threonine kinase activity"/>
    <property type="evidence" value="ECO:0007669"/>
    <property type="project" value="TreeGrafter"/>
</dbReference>
<dbReference type="Proteomes" id="UP000243579">
    <property type="component" value="Unassembled WGS sequence"/>
</dbReference>
<dbReference type="Gene3D" id="1.10.510.10">
    <property type="entry name" value="Transferase(Phosphotransferase) domain 1"/>
    <property type="match status" value="1"/>
</dbReference>
<dbReference type="PROSITE" id="PS50011">
    <property type="entry name" value="PROTEIN_KINASE_DOM"/>
    <property type="match status" value="1"/>
</dbReference>
<dbReference type="EMBL" id="JNBR01001440">
    <property type="protein sequence ID" value="OQR87475.1"/>
    <property type="molecule type" value="Genomic_DNA"/>
</dbReference>
<accession>A0A1V9YP33</accession>
<dbReference type="PANTHER" id="PTHR44329">
    <property type="entry name" value="SERINE/THREONINE-PROTEIN KINASE TNNI3K-RELATED"/>
    <property type="match status" value="1"/>
</dbReference>
<evidence type="ECO:0000313" key="5">
    <source>
        <dbReference type="Proteomes" id="UP000243579"/>
    </source>
</evidence>
<dbReference type="OrthoDB" id="4062651at2759"/>
<dbReference type="InterPro" id="IPR011009">
    <property type="entry name" value="Kinase-like_dom_sf"/>
</dbReference>
<dbReference type="InterPro" id="IPR051681">
    <property type="entry name" value="Ser/Thr_Kinases-Pseudokinases"/>
</dbReference>
<dbReference type="PANTHER" id="PTHR44329:SF214">
    <property type="entry name" value="PROTEIN KINASE DOMAIN-CONTAINING PROTEIN"/>
    <property type="match status" value="1"/>
</dbReference>
<organism evidence="4 5">
    <name type="scientific">Achlya hypogyna</name>
    <name type="common">Oomycete</name>
    <name type="synonym">Protoachlya hypogyna</name>
    <dbReference type="NCBI Taxonomy" id="1202772"/>
    <lineage>
        <taxon>Eukaryota</taxon>
        <taxon>Sar</taxon>
        <taxon>Stramenopiles</taxon>
        <taxon>Oomycota</taxon>
        <taxon>Saprolegniomycetes</taxon>
        <taxon>Saprolegniales</taxon>
        <taxon>Achlyaceae</taxon>
        <taxon>Achlya</taxon>
    </lineage>
</organism>
<evidence type="ECO:0000256" key="1">
    <source>
        <dbReference type="SAM" id="MobiDB-lite"/>
    </source>
</evidence>
<feature type="transmembrane region" description="Helical" evidence="2">
    <location>
        <begin position="268"/>
        <end position="292"/>
    </location>
</feature>
<dbReference type="AlphaFoldDB" id="A0A1V9YP33"/>
<evidence type="ECO:0000256" key="2">
    <source>
        <dbReference type="SAM" id="Phobius"/>
    </source>
</evidence>
<keyword evidence="2" id="KW-0812">Transmembrane</keyword>
<keyword evidence="2" id="KW-0472">Membrane</keyword>
<feature type="region of interest" description="Disordered" evidence="1">
    <location>
        <begin position="302"/>
        <end position="324"/>
    </location>
</feature>
<dbReference type="InterPro" id="IPR000719">
    <property type="entry name" value="Prot_kinase_dom"/>
</dbReference>
<name>A0A1V9YP33_ACHHY</name>
<dbReference type="Gene3D" id="3.30.200.20">
    <property type="entry name" value="Phosphorylase Kinase, domain 1"/>
    <property type="match status" value="1"/>
</dbReference>
<dbReference type="SMART" id="SM00220">
    <property type="entry name" value="S_TKc"/>
    <property type="match status" value="1"/>
</dbReference>
<dbReference type="InterPro" id="IPR001245">
    <property type="entry name" value="Ser-Thr/Tyr_kinase_cat_dom"/>
</dbReference>
<dbReference type="Pfam" id="PF07714">
    <property type="entry name" value="PK_Tyr_Ser-Thr"/>
    <property type="match status" value="1"/>
</dbReference>
<sequence length="605" mass="66014">MGDNPWTESSDFVARYQALKATSTSTDSISNPVQPPASVVSRLTALSLTWSDLDVVDKQALLWDMGFVRSNALDPDALTQVYTRCTSNSSSVGAGMASIALSKEVFDSSQSDATTTSCQTSMVQGVNTTYFRQNNSDGRKLGPLTNCYIANDTSIAGSHSSMWSQDGQGLSAYPLPNVMRHEWNFGYFWLVFAIHTEMSTTEIGHSFCGPPTAPGGVTIPCRVFDNSPPEGWCIPGISTTMTQVLAQIALTKPNKTPTPEPTTGGSNLTAAIVGATIGILVAIAAIGIWLWLRRHRQRTAQLASTVPNAESRQRTASTQPKSYQPIQTASQTLNEFQLDPVLTSKRLPYSSVVYSRVLSKGAFGEVWLGTYNGKVVAIKRLLESKRTSEAEIGNFADEIRLMASFSHPNIVTFIGFAWDSLQNLCAVTEYMPQGDLCDFVQLHTQLQWRRQEKVKIALGIANALAYLHNLSHPIIHRDLKAKNAKLSDFGISRERATDEAMTAGVGTVFWTAPEVLTDKHYSEQADVYSFGIVLNEIDTGAGPYADMKSVAQLTMVHRITLEGLRPTFSGACPPQLLALANKCLLQDPEQRPTARELVAALSDWT</sequence>